<keyword evidence="2" id="KW-0646">Protease inhibitor</keyword>
<evidence type="ECO:0000256" key="1">
    <source>
        <dbReference type="ARBA" id="ARBA00009500"/>
    </source>
</evidence>
<comment type="similarity">
    <text evidence="1">Belongs to the serpin family.</text>
</comment>
<dbReference type="Pfam" id="PF00079">
    <property type="entry name" value="Serpin"/>
    <property type="match status" value="1"/>
</dbReference>
<evidence type="ECO:0000313" key="6">
    <source>
        <dbReference type="Proteomes" id="UP001558652"/>
    </source>
</evidence>
<name>A0ABD0YM02_9HEMI</name>
<feature type="domain" description="Serpin" evidence="4">
    <location>
        <begin position="39"/>
        <end position="125"/>
    </location>
</feature>
<dbReference type="PANTHER" id="PTHR11461:SF211">
    <property type="entry name" value="GH10112P-RELATED"/>
    <property type="match status" value="1"/>
</dbReference>
<evidence type="ECO:0000313" key="5">
    <source>
        <dbReference type="EMBL" id="KAL1132285.1"/>
    </source>
</evidence>
<dbReference type="PANTHER" id="PTHR11461">
    <property type="entry name" value="SERINE PROTEASE INHIBITOR, SERPIN"/>
    <property type="match status" value="1"/>
</dbReference>
<sequence length="130" mass="14528">MASKRRNMSYENKKQEKTEIDTCNWPSFCACDSYLAVLQLGLEKIFKTNEADFSRASDAKNLEVNQVYHKAAIQVDEKGTVASAATAVDLVVRVAPIFQADRPFMFAIIDRPSSTVAFLGRYVKPTKGEN</sequence>
<proteinExistence type="inferred from homology"/>
<dbReference type="GO" id="GO:0004867">
    <property type="term" value="F:serine-type endopeptidase inhibitor activity"/>
    <property type="evidence" value="ECO:0007669"/>
    <property type="project" value="UniProtKB-KW"/>
</dbReference>
<dbReference type="InterPro" id="IPR042178">
    <property type="entry name" value="Serpin_sf_1"/>
</dbReference>
<evidence type="ECO:0000259" key="4">
    <source>
        <dbReference type="Pfam" id="PF00079"/>
    </source>
</evidence>
<dbReference type="PROSITE" id="PS00284">
    <property type="entry name" value="SERPIN"/>
    <property type="match status" value="1"/>
</dbReference>
<dbReference type="Gene3D" id="3.30.497.10">
    <property type="entry name" value="Antithrombin, subunit I, domain 2"/>
    <property type="match status" value="1"/>
</dbReference>
<dbReference type="SUPFAM" id="SSF56574">
    <property type="entry name" value="Serpins"/>
    <property type="match status" value="1"/>
</dbReference>
<reference evidence="5 6" key="1">
    <citation type="submission" date="2024-07" db="EMBL/GenBank/DDBJ databases">
        <title>Chromosome-level genome assembly of the water stick insect Ranatra chinensis (Heteroptera: Nepidae).</title>
        <authorList>
            <person name="Liu X."/>
        </authorList>
    </citation>
    <scope>NUCLEOTIDE SEQUENCE [LARGE SCALE GENOMIC DNA]</scope>
    <source>
        <strain evidence="5">Cailab_2021Rc</strain>
        <tissue evidence="5">Muscle</tissue>
    </source>
</reference>
<keyword evidence="3" id="KW-0722">Serine protease inhibitor</keyword>
<organism evidence="5 6">
    <name type="scientific">Ranatra chinensis</name>
    <dbReference type="NCBI Taxonomy" id="642074"/>
    <lineage>
        <taxon>Eukaryota</taxon>
        <taxon>Metazoa</taxon>
        <taxon>Ecdysozoa</taxon>
        <taxon>Arthropoda</taxon>
        <taxon>Hexapoda</taxon>
        <taxon>Insecta</taxon>
        <taxon>Pterygota</taxon>
        <taxon>Neoptera</taxon>
        <taxon>Paraneoptera</taxon>
        <taxon>Hemiptera</taxon>
        <taxon>Heteroptera</taxon>
        <taxon>Panheteroptera</taxon>
        <taxon>Nepomorpha</taxon>
        <taxon>Nepidae</taxon>
        <taxon>Ranatrinae</taxon>
        <taxon>Ranatra</taxon>
    </lineage>
</organism>
<keyword evidence="6" id="KW-1185">Reference proteome</keyword>
<dbReference type="InterPro" id="IPR000215">
    <property type="entry name" value="Serpin_fam"/>
</dbReference>
<accession>A0ABD0YM02</accession>
<dbReference type="InterPro" id="IPR023795">
    <property type="entry name" value="Serpin_CS"/>
</dbReference>
<evidence type="ECO:0000256" key="2">
    <source>
        <dbReference type="ARBA" id="ARBA00022690"/>
    </source>
</evidence>
<dbReference type="EMBL" id="JBFDAA010000005">
    <property type="protein sequence ID" value="KAL1132285.1"/>
    <property type="molecule type" value="Genomic_DNA"/>
</dbReference>
<dbReference type="InterPro" id="IPR036186">
    <property type="entry name" value="Serpin_sf"/>
</dbReference>
<evidence type="ECO:0000256" key="3">
    <source>
        <dbReference type="ARBA" id="ARBA00022900"/>
    </source>
</evidence>
<dbReference type="Gene3D" id="2.30.39.10">
    <property type="entry name" value="Alpha-1-antitrypsin, domain 1"/>
    <property type="match status" value="1"/>
</dbReference>
<comment type="caution">
    <text evidence="5">The sequence shown here is derived from an EMBL/GenBank/DDBJ whole genome shotgun (WGS) entry which is preliminary data.</text>
</comment>
<dbReference type="AlphaFoldDB" id="A0ABD0YM02"/>
<gene>
    <name evidence="5" type="ORF">AAG570_010242</name>
</gene>
<dbReference type="InterPro" id="IPR042185">
    <property type="entry name" value="Serpin_sf_2"/>
</dbReference>
<dbReference type="InterPro" id="IPR023796">
    <property type="entry name" value="Serpin_dom"/>
</dbReference>
<protein>
    <recommendedName>
        <fullName evidence="4">Serpin domain-containing protein</fullName>
    </recommendedName>
</protein>
<dbReference type="Proteomes" id="UP001558652">
    <property type="component" value="Unassembled WGS sequence"/>
</dbReference>